<dbReference type="InterPro" id="IPR011009">
    <property type="entry name" value="Kinase-like_dom_sf"/>
</dbReference>
<dbReference type="InterPro" id="IPR001452">
    <property type="entry name" value="SH3_domain"/>
</dbReference>
<evidence type="ECO:0000313" key="12">
    <source>
        <dbReference type="EMBL" id="CAK8675726.1"/>
    </source>
</evidence>
<feature type="domain" description="SH3" evidence="10">
    <location>
        <begin position="700"/>
        <end position="764"/>
    </location>
</feature>
<dbReference type="Gene3D" id="2.30.30.40">
    <property type="entry name" value="SH3 Domains"/>
    <property type="match status" value="1"/>
</dbReference>
<feature type="domain" description="Protein kinase" evidence="11">
    <location>
        <begin position="1101"/>
        <end position="1358"/>
    </location>
</feature>
<comment type="caution">
    <text evidence="12">The sequence shown here is derived from an EMBL/GenBank/DDBJ whole genome shotgun (WGS) entry which is preliminary data.</text>
</comment>
<feature type="region of interest" description="Disordered" evidence="9">
    <location>
        <begin position="613"/>
        <end position="638"/>
    </location>
</feature>
<dbReference type="Gene3D" id="1.10.510.10">
    <property type="entry name" value="Transferase(Phosphotransferase) domain 1"/>
    <property type="match status" value="4"/>
</dbReference>
<dbReference type="PRINTS" id="PR00109">
    <property type="entry name" value="TYRKINASE"/>
</dbReference>
<dbReference type="Pfam" id="PF07714">
    <property type="entry name" value="PK_Tyr_Ser-Thr"/>
    <property type="match status" value="4"/>
</dbReference>
<keyword evidence="13" id="KW-1185">Reference proteome</keyword>
<dbReference type="PROSITE" id="PS50011">
    <property type="entry name" value="PROTEIN_KINASE_DOM"/>
    <property type="match status" value="4"/>
</dbReference>
<keyword evidence="6" id="KW-0067">ATP-binding</keyword>
<dbReference type="PRINTS" id="PR00452">
    <property type="entry name" value="SH3DOMAIN"/>
</dbReference>
<evidence type="ECO:0000256" key="8">
    <source>
        <dbReference type="PROSITE-ProRule" id="PRU00192"/>
    </source>
</evidence>
<dbReference type="EC" id="2.7.10.2" evidence="1"/>
<dbReference type="InterPro" id="IPR001245">
    <property type="entry name" value="Ser-Thr/Tyr_kinase_cat_dom"/>
</dbReference>
<evidence type="ECO:0000259" key="11">
    <source>
        <dbReference type="PROSITE" id="PS50011"/>
    </source>
</evidence>
<dbReference type="SMART" id="SM00326">
    <property type="entry name" value="SH3"/>
    <property type="match status" value="1"/>
</dbReference>
<keyword evidence="4" id="KW-0547">Nucleotide-binding</keyword>
<dbReference type="InterPro" id="IPR008266">
    <property type="entry name" value="Tyr_kinase_AS"/>
</dbReference>
<dbReference type="EMBL" id="CAWYQH010000024">
    <property type="protein sequence ID" value="CAK8675726.1"/>
    <property type="molecule type" value="Genomic_DNA"/>
</dbReference>
<dbReference type="SUPFAM" id="SSF56112">
    <property type="entry name" value="Protein kinase-like (PK-like)"/>
    <property type="match status" value="4"/>
</dbReference>
<dbReference type="InterPro" id="IPR036028">
    <property type="entry name" value="SH3-like_dom_sf"/>
</dbReference>
<feature type="region of interest" description="Disordered" evidence="9">
    <location>
        <begin position="1"/>
        <end position="20"/>
    </location>
</feature>
<evidence type="ECO:0000256" key="2">
    <source>
        <dbReference type="ARBA" id="ARBA00022443"/>
    </source>
</evidence>
<name>A0ABP0FAB5_CLALP</name>
<keyword evidence="3" id="KW-0808">Transferase</keyword>
<dbReference type="Proteomes" id="UP001642483">
    <property type="component" value="Unassembled WGS sequence"/>
</dbReference>
<dbReference type="PROSITE" id="PS50002">
    <property type="entry name" value="SH3"/>
    <property type="match status" value="1"/>
</dbReference>
<feature type="domain" description="Protein kinase" evidence="11">
    <location>
        <begin position="247"/>
        <end position="523"/>
    </location>
</feature>
<proteinExistence type="predicted"/>
<dbReference type="SMART" id="SM00219">
    <property type="entry name" value="TyrKc"/>
    <property type="match status" value="4"/>
</dbReference>
<evidence type="ECO:0000256" key="9">
    <source>
        <dbReference type="SAM" id="MobiDB-lite"/>
    </source>
</evidence>
<evidence type="ECO:0000256" key="6">
    <source>
        <dbReference type="ARBA" id="ARBA00022840"/>
    </source>
</evidence>
<evidence type="ECO:0000256" key="5">
    <source>
        <dbReference type="ARBA" id="ARBA00022777"/>
    </source>
</evidence>
<dbReference type="PROSITE" id="PS00109">
    <property type="entry name" value="PROTEIN_KINASE_TYR"/>
    <property type="match status" value="2"/>
</dbReference>
<protein>
    <recommendedName>
        <fullName evidence="1">non-specific protein-tyrosine kinase</fullName>
        <ecNumber evidence="1">2.7.10.2</ecNumber>
    </recommendedName>
</protein>
<dbReference type="InterPro" id="IPR020635">
    <property type="entry name" value="Tyr_kinase_cat_dom"/>
</dbReference>
<evidence type="ECO:0000256" key="3">
    <source>
        <dbReference type="ARBA" id="ARBA00022679"/>
    </source>
</evidence>
<dbReference type="PANTHER" id="PTHR24418">
    <property type="entry name" value="TYROSINE-PROTEIN KINASE"/>
    <property type="match status" value="1"/>
</dbReference>
<evidence type="ECO:0000256" key="1">
    <source>
        <dbReference type="ARBA" id="ARBA00011903"/>
    </source>
</evidence>
<evidence type="ECO:0000256" key="7">
    <source>
        <dbReference type="ARBA" id="ARBA00023137"/>
    </source>
</evidence>
<sequence>MEDLQEVNGESFAPGTSDLDKSDNISLRQCSFELYIPRKVADEMETGKLLAIKDGIAHSGIKQSLLPKLCNVLQTMACVVSINVVDKSIVVEVVTRGTEAEKRLLDYYVSGKFVRYYKEQLRKIYKNNLEQEFDLLKLTEVAVILTTNDDFANIKKEVAKSLKTFCGLGDKEKIRFSDHSIFTDKPLKLCQTLHEKYNLNAVMTLTRCLEVKLTQKGSSLNKRTKDSGFLPSSVTLLKIKAEKIKCNCKGSFLGSGTIGNVWVGHHSLIGRVAIKCLVNTKQKTTNFDKVMLRKAKILGLASHKHILRLEGFIEEEDWLGIVMEHMPAGSLDHLLFNNDLENIPFPLLLRMSYQVSDAVTYLHRFLKTHKVIHGNLKPQNILLNADLNCRVADFGGSVLSLNDRDETVRADISSKNKDISFLFTAPERLVSECRRLTTSMDVYSFGVVLYTMIVRKYPEIVNDVLILDESLLEIAENKNQFQENLKSFQIFALLKSIMMKCLNYNSSQRPEMLEIRDKLHELLATIKASTMAVSLDCVLKHVIIRADVLDKLCCKPIGELVLAFKENLISTEHLAKVNKPLLADGKESPNVLLKKCNASPSVAVDIQENLTANKQTPKSKVSPSTEKNVRTSSETSTDSVFEESPPLFKTKLKKFVEFSKSVIKKKQPKKNTGLDKTSDFDYGMTLSGDDDDDFTYAKNTYGDLYIALYDYKAHKERDLTFRKGDRFKYLKGEPFGWFKVELIQAGCSGEEGYIPSNYVVKCYSKSAQKQPSMEFVDNQTGMKEDLEYQSLTRLWEIHHKFLEVGKLCWENNFSKMYQAKVSNSLDVTMKTFNTDRMNARDFMIQAKYMNELRHPNLVKFCGVCTLRSPSYIVTEWMCNGSLKDYLSNGEGRHLQTPVLLNVATQVAKGMDYLARKNFVLIDLRAECVFVGMNNIYKIADFSLMQVLEDGSYKATDDQKLPIKWAAPEIFLDSIFTTKSDVWSFGILLVEVITKGGSPYPDMINDKVAEKVREGYRMQQPHNCPDQLYEIMTKCWHSVPQARPSFAQIQEWLSTLSANLKFVGTQPRKEKAGKPTKRRPFSTMISMSHNISNEWELDQNLLQIKSLFWKGEIFDIYRGTWRDSLEVAVKVFDTEFANKGQFLASCQYIRQLQHPAFVRIYNIFSMEQPFLMVTELLSNGSLKDYLSSGGGYHLQMPALLNIGAQVADGMTYLACKNLVHRDLAARNVFVGENMICKIADFSLMKVTKNGIYTDDNNTGVTVLAWKWAAPETYVRCNFTTKSDIWSFGILLMEIITKGDCPYKGMDNEEAKEMIQHGYRMPLPDHCPDRLYQMMIKCWDVLPDNRPSFTLLTEQLKSFSKVLDQETVVKSEKKSSETKLTTTNDIADEWEINRKLLQITKILWKADLFITCKGIIRDWSERRKVILKCYNADSIEKHDFLTQAQFMKELQHDKIVKLHGYCTLKRPYYVVMEWMSSGNLKDYLCFSNGHHLRTPVLINMGAQIAEGMAYLASKNFVHRDLAARNILVGENESCKISDFSLLKLTKNGLCVVDISRAVFAPKWTAPEAFSSGVFSTQSDVWSFGIVLMEIITKGKDPYPDMDNETTKQAVKEGYRMPRTLDCPRHLYEIMTKCWDAIDHIRPAFRQLHGWLTKF</sequence>
<keyword evidence="2 8" id="KW-0728">SH3 domain</keyword>
<keyword evidence="5" id="KW-0418">Kinase</keyword>
<evidence type="ECO:0000313" key="13">
    <source>
        <dbReference type="Proteomes" id="UP001642483"/>
    </source>
</evidence>
<organism evidence="12 13">
    <name type="scientific">Clavelina lepadiformis</name>
    <name type="common">Light-bulb sea squirt</name>
    <name type="synonym">Ascidia lepadiformis</name>
    <dbReference type="NCBI Taxonomy" id="159417"/>
    <lineage>
        <taxon>Eukaryota</taxon>
        <taxon>Metazoa</taxon>
        <taxon>Chordata</taxon>
        <taxon>Tunicata</taxon>
        <taxon>Ascidiacea</taxon>
        <taxon>Aplousobranchia</taxon>
        <taxon>Clavelinidae</taxon>
        <taxon>Clavelina</taxon>
    </lineage>
</organism>
<dbReference type="SUPFAM" id="SSF50044">
    <property type="entry name" value="SH3-domain"/>
    <property type="match status" value="1"/>
</dbReference>
<dbReference type="Pfam" id="PF00018">
    <property type="entry name" value="SH3_1"/>
    <property type="match status" value="1"/>
</dbReference>
<evidence type="ECO:0000259" key="10">
    <source>
        <dbReference type="PROSITE" id="PS50002"/>
    </source>
</evidence>
<reference evidence="12 13" key="1">
    <citation type="submission" date="2024-02" db="EMBL/GenBank/DDBJ databases">
        <authorList>
            <person name="Daric V."/>
            <person name="Darras S."/>
        </authorList>
    </citation>
    <scope>NUCLEOTIDE SEQUENCE [LARGE SCALE GENOMIC DNA]</scope>
</reference>
<evidence type="ECO:0000256" key="4">
    <source>
        <dbReference type="ARBA" id="ARBA00022741"/>
    </source>
</evidence>
<feature type="domain" description="Protein kinase" evidence="11">
    <location>
        <begin position="802"/>
        <end position="1052"/>
    </location>
</feature>
<dbReference type="InterPro" id="IPR000719">
    <property type="entry name" value="Prot_kinase_dom"/>
</dbReference>
<gene>
    <name evidence="12" type="ORF">CVLEPA_LOCUS5269</name>
</gene>
<accession>A0ABP0FAB5</accession>
<feature type="domain" description="Protein kinase" evidence="11">
    <location>
        <begin position="1395"/>
        <end position="1649"/>
    </location>
</feature>
<keyword evidence="7" id="KW-0829">Tyrosine-protein kinase</keyword>
<dbReference type="InterPro" id="IPR050198">
    <property type="entry name" value="Non-receptor_tyrosine_kinases"/>
</dbReference>
<dbReference type="CDD" id="cd11845">
    <property type="entry name" value="SH3_Src_like"/>
    <property type="match status" value="1"/>
</dbReference>